<dbReference type="SMART" id="SM00066">
    <property type="entry name" value="GAL4"/>
    <property type="match status" value="1"/>
</dbReference>
<dbReference type="STRING" id="35722.A0A0B7N8Y9"/>
<dbReference type="OrthoDB" id="5575144at2759"/>
<keyword evidence="2" id="KW-0539">Nucleus</keyword>
<protein>
    <recommendedName>
        <fullName evidence="3">Zn(2)-C6 fungal-type domain-containing protein</fullName>
    </recommendedName>
</protein>
<sequence length="314" mass="36145">MISSEDNKIMKPIEKPKRKQVKNACVNCQKACKKCDDGRPCKRCTKLGLIATCRNSDRKERKKGVKRGPYKKRQIHNKDKPVFPKALTEQDWKAPLYEHNAPQVPSHTIKLEPQTQLLDNYYIPSQQQQQQQQRYQQQHNFPLLSFSPTSLNSFVDESDETLHYAYGYYTNNTTITTTSSPSATSMLDHQAISGNGTPTRDEFHVWDDIENYSVAASSMGYNNQLAPNQTSILSDPSTQLQAYPTSDFEYYLSQSKDQIPASSSFSTFDVDVASIWFNDDMSLDFTSSIQYYNIPTYQLQQQHHHQDSINQMYF</sequence>
<name>A0A0B7N8Y9_9FUNG</name>
<evidence type="ECO:0000259" key="3">
    <source>
        <dbReference type="PROSITE" id="PS50048"/>
    </source>
</evidence>
<dbReference type="CDD" id="cd00067">
    <property type="entry name" value="GAL4"/>
    <property type="match status" value="1"/>
</dbReference>
<evidence type="ECO:0000313" key="5">
    <source>
        <dbReference type="Proteomes" id="UP000054107"/>
    </source>
</evidence>
<reference evidence="4 5" key="1">
    <citation type="submission" date="2014-09" db="EMBL/GenBank/DDBJ databases">
        <authorList>
            <person name="Ellenberger Sabrina"/>
        </authorList>
    </citation>
    <scope>NUCLEOTIDE SEQUENCE [LARGE SCALE GENOMIC DNA]</scope>
    <source>
        <strain evidence="4 5">CBS 412.66</strain>
    </source>
</reference>
<dbReference type="GO" id="GO:0000981">
    <property type="term" value="F:DNA-binding transcription factor activity, RNA polymerase II-specific"/>
    <property type="evidence" value="ECO:0007669"/>
    <property type="project" value="InterPro"/>
</dbReference>
<dbReference type="PROSITE" id="PS50048">
    <property type="entry name" value="ZN2_CY6_FUNGAL_2"/>
    <property type="match status" value="1"/>
</dbReference>
<organism evidence="4 5">
    <name type="scientific">Parasitella parasitica</name>
    <dbReference type="NCBI Taxonomy" id="35722"/>
    <lineage>
        <taxon>Eukaryota</taxon>
        <taxon>Fungi</taxon>
        <taxon>Fungi incertae sedis</taxon>
        <taxon>Mucoromycota</taxon>
        <taxon>Mucoromycotina</taxon>
        <taxon>Mucoromycetes</taxon>
        <taxon>Mucorales</taxon>
        <taxon>Mucorineae</taxon>
        <taxon>Mucoraceae</taxon>
        <taxon>Parasitella</taxon>
    </lineage>
</organism>
<dbReference type="InterPro" id="IPR050335">
    <property type="entry name" value="ERT1_acuK_gluconeogen_tf"/>
</dbReference>
<feature type="domain" description="Zn(2)-C6 fungal-type" evidence="3">
    <location>
        <begin position="24"/>
        <end position="55"/>
    </location>
</feature>
<dbReference type="InterPro" id="IPR001138">
    <property type="entry name" value="Zn2Cys6_DnaBD"/>
</dbReference>
<proteinExistence type="predicted"/>
<evidence type="ECO:0000256" key="1">
    <source>
        <dbReference type="ARBA" id="ARBA00022723"/>
    </source>
</evidence>
<keyword evidence="5" id="KW-1185">Reference proteome</keyword>
<keyword evidence="1" id="KW-0479">Metal-binding</keyword>
<dbReference type="PANTHER" id="PTHR47659:SF7">
    <property type="entry name" value="FUNGAL TRANSCRIPTIONAL REGULATORY PROTEIN, N-TERMINAL DOMAIN-CONTAINING PROTEIN"/>
    <property type="match status" value="1"/>
</dbReference>
<evidence type="ECO:0000256" key="2">
    <source>
        <dbReference type="ARBA" id="ARBA00023242"/>
    </source>
</evidence>
<dbReference type="EMBL" id="LN731777">
    <property type="protein sequence ID" value="CEP14925.1"/>
    <property type="molecule type" value="Genomic_DNA"/>
</dbReference>
<gene>
    <name evidence="4" type="primary">PARPA_09115.1 scaffold 35524</name>
</gene>
<dbReference type="AlphaFoldDB" id="A0A0B7N8Y9"/>
<dbReference type="GO" id="GO:0008270">
    <property type="term" value="F:zinc ion binding"/>
    <property type="evidence" value="ECO:0007669"/>
    <property type="project" value="InterPro"/>
</dbReference>
<dbReference type="Proteomes" id="UP000054107">
    <property type="component" value="Unassembled WGS sequence"/>
</dbReference>
<evidence type="ECO:0000313" key="4">
    <source>
        <dbReference type="EMBL" id="CEP14925.1"/>
    </source>
</evidence>
<accession>A0A0B7N8Y9</accession>
<dbReference type="PANTHER" id="PTHR47659">
    <property type="entry name" value="ZN(II)2CYS6 TRANSCRIPTION FACTOR (EUROFUNG)-RELATED"/>
    <property type="match status" value="1"/>
</dbReference>